<dbReference type="AlphaFoldDB" id="A0A6G9D8T3"/>
<dbReference type="Proteomes" id="UP000249886">
    <property type="component" value="Unassembled WGS sequence"/>
</dbReference>
<sequence length="340" mass="37665">MDTSTVLRTLLNDQDRAELLGRDTAITQVEVAPDTSIVLGLADNRWARVLWPTQHSSAKRVADWARHYHLWESTTQLSRDILLQQGELKADEKLAPHLVGMGGSTRVLRYTPSKRVVLRHGNHVIEVSHRRFPQHQITGVPTPRKLGPVADPHLVVHEFVADRDLSSEHAPELDAIAGMVFARLHRLPPPEGPCTNVFRRLAALAQLFRYLNPILAARLNWIAGHVEELGGTPVFSHGDASPARVLTDGTQLWLTNFERACGGPAAVDVGSYVETSDSEASERFISGYTRAGGKLPNARALRHARAQAKLLRIADPLRQGHADWETEIFAELDAVKELVL</sequence>
<accession>A0A6G9D8T3</accession>
<feature type="domain" description="Aminoglycoside phosphotransferase" evidence="1">
    <location>
        <begin position="134"/>
        <end position="299"/>
    </location>
</feature>
<comment type="caution">
    <text evidence="2">The sequence shown here is derived from an EMBL/GenBank/DDBJ whole genome shotgun (WGS) entry which is preliminary data.</text>
</comment>
<proteinExistence type="predicted"/>
<dbReference type="Gene3D" id="3.90.1200.10">
    <property type="match status" value="1"/>
</dbReference>
<dbReference type="InterPro" id="IPR002575">
    <property type="entry name" value="Aminoglycoside_PTrfase"/>
</dbReference>
<dbReference type="GO" id="GO:0016740">
    <property type="term" value="F:transferase activity"/>
    <property type="evidence" value="ECO:0007669"/>
    <property type="project" value="UniProtKB-KW"/>
</dbReference>
<evidence type="ECO:0000259" key="1">
    <source>
        <dbReference type="Pfam" id="PF01636"/>
    </source>
</evidence>
<evidence type="ECO:0000313" key="2">
    <source>
        <dbReference type="EMBL" id="SPW24133.1"/>
    </source>
</evidence>
<protein>
    <submittedName>
        <fullName evidence="2">Phosphotransferase enzyme family</fullName>
    </submittedName>
</protein>
<evidence type="ECO:0000313" key="3">
    <source>
        <dbReference type="Proteomes" id="UP000249886"/>
    </source>
</evidence>
<dbReference type="Pfam" id="PF01636">
    <property type="entry name" value="APH"/>
    <property type="match status" value="1"/>
</dbReference>
<dbReference type="GeneID" id="84573066"/>
<name>A0A6G9D8T3_9CORY</name>
<dbReference type="InterPro" id="IPR011009">
    <property type="entry name" value="Kinase-like_dom_sf"/>
</dbReference>
<dbReference type="EMBL" id="UARK01000001">
    <property type="protein sequence ID" value="SPW24133.1"/>
    <property type="molecule type" value="Genomic_DNA"/>
</dbReference>
<reference evidence="2 3" key="1">
    <citation type="submission" date="2018-06" db="EMBL/GenBank/DDBJ databases">
        <authorList>
            <consortium name="Pathogen Informatics"/>
            <person name="Doyle S."/>
        </authorList>
    </citation>
    <scope>NUCLEOTIDE SEQUENCE [LARGE SCALE GENOMIC DNA]</scope>
    <source>
        <strain evidence="2 3">NCTC10254</strain>
    </source>
</reference>
<dbReference type="SUPFAM" id="SSF56112">
    <property type="entry name" value="Protein kinase-like (PK-like)"/>
    <property type="match status" value="1"/>
</dbReference>
<organism evidence="2 3">
    <name type="scientific">Corynebacterium matruchotii</name>
    <dbReference type="NCBI Taxonomy" id="43768"/>
    <lineage>
        <taxon>Bacteria</taxon>
        <taxon>Bacillati</taxon>
        <taxon>Actinomycetota</taxon>
        <taxon>Actinomycetes</taxon>
        <taxon>Mycobacteriales</taxon>
        <taxon>Corynebacteriaceae</taxon>
        <taxon>Corynebacterium</taxon>
    </lineage>
</organism>
<dbReference type="RefSeq" id="WP_005524587.1">
    <property type="nucleotide sequence ID" value="NZ_CP050134.2"/>
</dbReference>
<keyword evidence="2" id="KW-0808">Transferase</keyword>
<gene>
    <name evidence="2" type="ORF">NCTC10254_00498</name>
</gene>